<evidence type="ECO:0000313" key="10">
    <source>
        <dbReference type="Proteomes" id="UP000680750"/>
    </source>
</evidence>
<feature type="transmembrane region" description="Helical" evidence="8">
    <location>
        <begin position="347"/>
        <end position="368"/>
    </location>
</feature>
<organism evidence="9 10">
    <name type="scientific">Actinocatenispora sera</name>
    <dbReference type="NCBI Taxonomy" id="390989"/>
    <lineage>
        <taxon>Bacteria</taxon>
        <taxon>Bacillati</taxon>
        <taxon>Actinomycetota</taxon>
        <taxon>Actinomycetes</taxon>
        <taxon>Micromonosporales</taxon>
        <taxon>Micromonosporaceae</taxon>
        <taxon>Actinocatenispora</taxon>
    </lineage>
</organism>
<feature type="compositionally biased region" description="Polar residues" evidence="7">
    <location>
        <begin position="89"/>
        <end position="98"/>
    </location>
</feature>
<keyword evidence="4 8" id="KW-0812">Transmembrane</keyword>
<evidence type="ECO:0000256" key="5">
    <source>
        <dbReference type="ARBA" id="ARBA00022989"/>
    </source>
</evidence>
<dbReference type="GO" id="GO:0005886">
    <property type="term" value="C:plasma membrane"/>
    <property type="evidence" value="ECO:0007669"/>
    <property type="project" value="UniProtKB-SubCell"/>
</dbReference>
<feature type="compositionally biased region" description="Polar residues" evidence="7">
    <location>
        <begin position="1"/>
        <end position="24"/>
    </location>
</feature>
<evidence type="ECO:0008006" key="11">
    <source>
        <dbReference type="Google" id="ProtNLM"/>
    </source>
</evidence>
<feature type="transmembrane region" description="Helical" evidence="8">
    <location>
        <begin position="435"/>
        <end position="454"/>
    </location>
</feature>
<keyword evidence="10" id="KW-1185">Reference proteome</keyword>
<protein>
    <recommendedName>
        <fullName evidence="11">Permease</fullName>
    </recommendedName>
</protein>
<keyword evidence="6 8" id="KW-0472">Membrane</keyword>
<dbReference type="Pfam" id="PF03773">
    <property type="entry name" value="ArsP_1"/>
    <property type="match status" value="1"/>
</dbReference>
<feature type="transmembrane region" description="Helical" evidence="8">
    <location>
        <begin position="498"/>
        <end position="524"/>
    </location>
</feature>
<feature type="compositionally biased region" description="Low complexity" evidence="7">
    <location>
        <begin position="41"/>
        <end position="65"/>
    </location>
</feature>
<evidence type="ECO:0000256" key="1">
    <source>
        <dbReference type="ARBA" id="ARBA00004651"/>
    </source>
</evidence>
<evidence type="ECO:0000256" key="3">
    <source>
        <dbReference type="ARBA" id="ARBA00022475"/>
    </source>
</evidence>
<feature type="compositionally biased region" description="Gly residues" evidence="7">
    <location>
        <begin position="28"/>
        <end position="40"/>
    </location>
</feature>
<dbReference type="KEGG" id="aser:Asera_56290"/>
<dbReference type="EMBL" id="AP023354">
    <property type="protein sequence ID" value="BCJ31521.1"/>
    <property type="molecule type" value="Genomic_DNA"/>
</dbReference>
<dbReference type="InterPro" id="IPR005524">
    <property type="entry name" value="DUF318"/>
</dbReference>
<evidence type="ECO:0000256" key="2">
    <source>
        <dbReference type="ARBA" id="ARBA00006386"/>
    </source>
</evidence>
<reference evidence="9" key="1">
    <citation type="submission" date="2020-08" db="EMBL/GenBank/DDBJ databases">
        <title>Whole genome shotgun sequence of Actinocatenispora sera NBRC 101916.</title>
        <authorList>
            <person name="Komaki H."/>
            <person name="Tamura T."/>
        </authorList>
    </citation>
    <scope>NUCLEOTIDE SEQUENCE</scope>
    <source>
        <strain evidence="9">NBRC 101916</strain>
    </source>
</reference>
<evidence type="ECO:0000256" key="4">
    <source>
        <dbReference type="ARBA" id="ARBA00022692"/>
    </source>
</evidence>
<dbReference type="Proteomes" id="UP000680750">
    <property type="component" value="Chromosome"/>
</dbReference>
<feature type="transmembrane region" description="Helical" evidence="8">
    <location>
        <begin position="185"/>
        <end position="204"/>
    </location>
</feature>
<keyword evidence="5 8" id="KW-1133">Transmembrane helix</keyword>
<evidence type="ECO:0000313" key="9">
    <source>
        <dbReference type="EMBL" id="BCJ31521.1"/>
    </source>
</evidence>
<comment type="subcellular location">
    <subcellularLocation>
        <location evidence="1">Cell membrane</location>
        <topology evidence="1">Multi-pass membrane protein</topology>
    </subcellularLocation>
</comment>
<feature type="transmembrane region" description="Helical" evidence="8">
    <location>
        <begin position="320"/>
        <end position="340"/>
    </location>
</feature>
<feature type="region of interest" description="Disordered" evidence="7">
    <location>
        <begin position="1"/>
        <end position="166"/>
    </location>
</feature>
<feature type="transmembrane region" description="Helical" evidence="8">
    <location>
        <begin position="460"/>
        <end position="486"/>
    </location>
</feature>
<accession>A0A810LB82</accession>
<dbReference type="PANTHER" id="PTHR43299">
    <property type="entry name" value="UPF0718 PROTEIN YRAQ"/>
    <property type="match status" value="1"/>
</dbReference>
<feature type="transmembrane region" description="Helical" evidence="8">
    <location>
        <begin position="286"/>
        <end position="308"/>
    </location>
</feature>
<dbReference type="PANTHER" id="PTHR43299:SF1">
    <property type="entry name" value="UPF0718 PROTEIN YRAQ"/>
    <property type="match status" value="1"/>
</dbReference>
<evidence type="ECO:0000256" key="6">
    <source>
        <dbReference type="ARBA" id="ARBA00023136"/>
    </source>
</evidence>
<name>A0A810LB82_9ACTN</name>
<keyword evidence="3" id="KW-1003">Cell membrane</keyword>
<evidence type="ECO:0000256" key="7">
    <source>
        <dbReference type="SAM" id="MobiDB-lite"/>
    </source>
</evidence>
<gene>
    <name evidence="9" type="ORF">Asera_56290</name>
</gene>
<comment type="similarity">
    <text evidence="2">Belongs to the UPF0718 family.</text>
</comment>
<feature type="transmembrane region" description="Helical" evidence="8">
    <location>
        <begin position="402"/>
        <end position="423"/>
    </location>
</feature>
<evidence type="ECO:0000256" key="8">
    <source>
        <dbReference type="SAM" id="Phobius"/>
    </source>
</evidence>
<dbReference type="AlphaFoldDB" id="A0A810LB82"/>
<proteinExistence type="inferred from homology"/>
<feature type="compositionally biased region" description="Gly residues" evidence="7">
    <location>
        <begin position="66"/>
        <end position="83"/>
    </location>
</feature>
<sequence length="525" mass="51820">MQYPTPSSDAFPSATATGSPNTIDTRAGGAGAGPGGGPGGTHPVAAGAPAGSGPVSGVGAPACSGIAGGAGGSGDCGGTGESGAPGRTGIQSSIPTSTRPRESARRPLGPLPGGPGPVGDALFAARDRSRRPRLGETAAPANAGLAVRSRSSRRRDHTGAAMHTDPAAAVPAPGAAAGRSARTGVVGVAVLAVLAVAGLAWAKWLPYGAKATVLGHTRSWSGASSFAAAGTAPSWSGAVSFTAGYFAAVWRAALVALLVAAAIDALVPRRWLAAVLNRRTRLGQSVAGGAAALPSLMCTCCTAPVTVGLRARGATMTASLAYWLGNPVLNPAVLVFLFLVAPWQFGVVRLLVGVLLVVGGTALVTWLLGDRAAPTLPAAVAVDGRPGPVRLRDLPLRYLTSLGRFAAVLVPEYLLVVFALGWVSGPLARFDGLDARWGVLAVLVCAVVGTALVIPTGGEIPVVLALVAAGAHAGTIGALLITLPALSVPSMVLVGRALSWRATLTMAAAVVVAGLLAAALLAALG</sequence>
<feature type="transmembrane region" description="Helical" evidence="8">
    <location>
        <begin position="243"/>
        <end position="266"/>
    </location>
</feature>